<sequence length="160" mass="17991">MRLYYSCTQGFIQRNGGNSVDDWFRQGALKYQANSVQLCLPWDGYNDHEIGDGNAVGNRQIAMAVTSRYLKGFRAINPHQKMIISRNVFLILGFDLKHHAEFIVCYTKCGTKSFKGLKNLSQQLCLKLAASYNIPVINLGNPDDMAIVGSLIERVKTTIQ</sequence>
<evidence type="ECO:0000313" key="2">
    <source>
        <dbReference type="Proteomes" id="UP000219336"/>
    </source>
</evidence>
<dbReference type="Proteomes" id="UP000219336">
    <property type="component" value="Unassembled WGS sequence"/>
</dbReference>
<evidence type="ECO:0000313" key="1">
    <source>
        <dbReference type="EMBL" id="SNX48816.1"/>
    </source>
</evidence>
<dbReference type="AlphaFoldDB" id="A0A240EJQ1"/>
<reference evidence="2" key="1">
    <citation type="submission" date="2016-06" db="EMBL/GenBank/DDBJ databases">
        <authorList>
            <person name="Rodrigo-Torres L."/>
            <person name="Arahal R.D."/>
            <person name="Lucena T."/>
        </authorList>
    </citation>
    <scope>NUCLEOTIDE SEQUENCE [LARGE SCALE GENOMIC DNA]</scope>
    <source>
        <strain evidence="2">CECT8203</strain>
    </source>
</reference>
<dbReference type="EMBL" id="OANU01000036">
    <property type="protein sequence ID" value="SNX48816.1"/>
    <property type="molecule type" value="Genomic_DNA"/>
</dbReference>
<proteinExistence type="predicted"/>
<gene>
    <name evidence="1" type="ORF">VTH8203_02453</name>
</gene>
<keyword evidence="2" id="KW-1185">Reference proteome</keyword>
<organism evidence="1 2">
    <name type="scientific">Vibrio thalassae</name>
    <dbReference type="NCBI Taxonomy" id="1243014"/>
    <lineage>
        <taxon>Bacteria</taxon>
        <taxon>Pseudomonadati</taxon>
        <taxon>Pseudomonadota</taxon>
        <taxon>Gammaproteobacteria</taxon>
        <taxon>Vibrionales</taxon>
        <taxon>Vibrionaceae</taxon>
        <taxon>Vibrio</taxon>
    </lineage>
</organism>
<name>A0A240EJQ1_9VIBR</name>
<protein>
    <submittedName>
        <fullName evidence="1">Uncharacterized protein</fullName>
    </submittedName>
</protein>
<accession>A0A240EJQ1</accession>